<feature type="transmembrane region" description="Helical" evidence="2">
    <location>
        <begin position="428"/>
        <end position="452"/>
    </location>
</feature>
<evidence type="ECO:0000256" key="1">
    <source>
        <dbReference type="ARBA" id="ARBA00023098"/>
    </source>
</evidence>
<dbReference type="SUPFAM" id="SSF52151">
    <property type="entry name" value="FabD/lysophospholipase-like"/>
    <property type="match status" value="1"/>
</dbReference>
<feature type="transmembrane region" description="Helical" evidence="2">
    <location>
        <begin position="280"/>
        <end position="304"/>
    </location>
</feature>
<dbReference type="InterPro" id="IPR016035">
    <property type="entry name" value="Acyl_Trfase/lysoPLipase"/>
</dbReference>
<evidence type="ECO:0000313" key="5">
    <source>
        <dbReference type="Proteomes" id="UP001230156"/>
    </source>
</evidence>
<dbReference type="InterPro" id="IPR002641">
    <property type="entry name" value="PNPLA_dom"/>
</dbReference>
<keyword evidence="2" id="KW-1133">Transmembrane helix</keyword>
<feature type="transmembrane region" description="Helical" evidence="2">
    <location>
        <begin position="239"/>
        <end position="259"/>
    </location>
</feature>
<accession>A0ABU0YI66</accession>
<feature type="transmembrane region" description="Helical" evidence="2">
    <location>
        <begin position="551"/>
        <end position="577"/>
    </location>
</feature>
<dbReference type="PANTHER" id="PTHR10728">
    <property type="entry name" value="CYTOSOLIC PHOSPHOLIPASE A2"/>
    <property type="match status" value="1"/>
</dbReference>
<keyword evidence="5" id="KW-1185">Reference proteome</keyword>
<dbReference type="Gene3D" id="3.40.1090.10">
    <property type="entry name" value="Cytosolic phospholipase A2 catalytic domain"/>
    <property type="match status" value="2"/>
</dbReference>
<name>A0ABU0YI66_9PROT</name>
<feature type="domain" description="PNPLA" evidence="3">
    <location>
        <begin position="46"/>
        <end position="106"/>
    </location>
</feature>
<feature type="transmembrane region" description="Helical" evidence="2">
    <location>
        <begin position="392"/>
        <end position="416"/>
    </location>
</feature>
<gene>
    <name evidence="4" type="ORF">Q8A70_04385</name>
</gene>
<feature type="transmembrane region" description="Helical" evidence="2">
    <location>
        <begin position="498"/>
        <end position="520"/>
    </location>
</feature>
<organism evidence="4 5">
    <name type="scientific">Dongia sedimenti</name>
    <dbReference type="NCBI Taxonomy" id="3064282"/>
    <lineage>
        <taxon>Bacteria</taxon>
        <taxon>Pseudomonadati</taxon>
        <taxon>Pseudomonadota</taxon>
        <taxon>Alphaproteobacteria</taxon>
        <taxon>Rhodospirillales</taxon>
        <taxon>Dongiaceae</taxon>
        <taxon>Dongia</taxon>
    </lineage>
</organism>
<comment type="caution">
    <text evidence="4">The sequence shown here is derived from an EMBL/GenBank/DDBJ whole genome shotgun (WGS) entry which is preliminary data.</text>
</comment>
<dbReference type="EMBL" id="JAUYVI010000002">
    <property type="protein sequence ID" value="MDQ7246885.1"/>
    <property type="molecule type" value="Genomic_DNA"/>
</dbReference>
<dbReference type="RefSeq" id="WP_379954301.1">
    <property type="nucleotide sequence ID" value="NZ_JAUYVI010000002.1"/>
</dbReference>
<dbReference type="PANTHER" id="PTHR10728:SF40">
    <property type="entry name" value="PATATIN FAMILY PROTEIN"/>
    <property type="match status" value="1"/>
</dbReference>
<feature type="transmembrane region" description="Helical" evidence="2">
    <location>
        <begin position="310"/>
        <end position="332"/>
    </location>
</feature>
<feature type="transmembrane region" description="Helical" evidence="2">
    <location>
        <begin position="352"/>
        <end position="372"/>
    </location>
</feature>
<dbReference type="Pfam" id="PF01734">
    <property type="entry name" value="Patatin"/>
    <property type="match status" value="1"/>
</dbReference>
<feature type="transmembrane region" description="Helical" evidence="2">
    <location>
        <begin position="464"/>
        <end position="486"/>
    </location>
</feature>
<protein>
    <submittedName>
        <fullName evidence="4">Patatin-like phospholipase family protein</fullName>
    </submittedName>
</protein>
<proteinExistence type="predicted"/>
<evidence type="ECO:0000256" key="2">
    <source>
        <dbReference type="SAM" id="Phobius"/>
    </source>
</evidence>
<reference evidence="5" key="1">
    <citation type="submission" date="2023-08" db="EMBL/GenBank/DDBJ databases">
        <title>Rhodospirillaceae gen. nov., a novel taxon isolated from the Yangtze River Yuezi River estuary sludge.</title>
        <authorList>
            <person name="Ruan L."/>
        </authorList>
    </citation>
    <scope>NUCLEOTIDE SEQUENCE [LARGE SCALE GENOMIC DNA]</scope>
    <source>
        <strain evidence="5">R-7</strain>
    </source>
</reference>
<sequence length="999" mass="109613">MSEALKVEDVLLHEFEVLHGVKPQGSWLCDYHSAVHGLSGTGQTALCLSGGGIRSAAFAFGVIQALARKSALDHFHYLSTVSGGGYIGSWLTAGLHRRGKKTMIEDLGPWQPSLGREPNPIRWLRRYHSFLTPKLGITSGDTWTAIALVGRNLFLNWLVFLPLIVSVLLACHIYLAVMDAGGANSHFKAFVGGHDVFFRSDAYQRYTDQAPSALGLLWDTVVGLVWNVSDAHTNFSAIFNWRSLLDFFGALFVLFAITVSAANRPSDSRSTITPGQYNTFVLVPGLLGAFLLALACGHYLHYPLESLQNMIRWCCIAALILTTARALSFGYFAVRPSIHDQRSFAKIGLELFAWLISGAMTGVAIWLGLILVQRIFDPNSDPIHAQENGRRAIAVFGPTWIILSFVMGEAIYVGIACRFREGDRDREWLGRAAGVFTAAGLAWALFSGLVLYGYEIFDSVRTGLYSVIAGSGFLTLLGGASSITAATSKAAAKERLPFTQIVAALAAIFLLCLIVLLAAASRQIIDAVVPWVEETWPSLVTAPREHWAATFWVALIGCLLLGGFAQLVSLFVDVNWFSLHALYRNRLIKAFLGASNDSDDRNNFDGFSDSDNIKFGSLRNRFQQQQDDPYSRLCCEDPMSRLCAAPFTRLYPVINVALNLVSGKELAWRDRKAESFIFTPFHAGNPSVNYRDSAQYSGDVSLGTAMAISGAAVSPNWGYHSSPVTSIVMMLANLRLGWWLGNPLNEKSWKKSGPGTSFTHLMRETFGRTDNKQDFVYLSDGGHFENLGLYEMIRRRCRFIVVSDAGQDEKCTLEDLGAAVRKIKIDMGVIINFDKLQLAKQAEPPLPGFFCALGVIEYPEQHPQLGANFKADPGLLLYIKPGLHGNLPADIRAYAASNARFPHDSTLNQWFTESQFESYRALGSFIIDEITKSTTTPRSTLLPSQKQHIPGQIADLFYGARDYLAAPDTDHHADCCCRCCGGKASAIAAAPSPTAKDAT</sequence>
<evidence type="ECO:0000259" key="3">
    <source>
        <dbReference type="Pfam" id="PF01734"/>
    </source>
</evidence>
<keyword evidence="2" id="KW-0472">Membrane</keyword>
<dbReference type="Proteomes" id="UP001230156">
    <property type="component" value="Unassembled WGS sequence"/>
</dbReference>
<evidence type="ECO:0000313" key="4">
    <source>
        <dbReference type="EMBL" id="MDQ7246885.1"/>
    </source>
</evidence>
<keyword evidence="2" id="KW-0812">Transmembrane</keyword>
<keyword evidence="1" id="KW-0443">Lipid metabolism</keyword>
<feature type="transmembrane region" description="Helical" evidence="2">
    <location>
        <begin position="154"/>
        <end position="177"/>
    </location>
</feature>